<feature type="region of interest" description="Disordered" evidence="1">
    <location>
        <begin position="87"/>
        <end position="157"/>
    </location>
</feature>
<dbReference type="EnsemblMetazoa" id="G1210.1">
    <property type="protein sequence ID" value="G1210.1:cds"/>
    <property type="gene ID" value="G1210"/>
</dbReference>
<dbReference type="Proteomes" id="UP000005408">
    <property type="component" value="Unassembled WGS sequence"/>
</dbReference>
<evidence type="ECO:0000313" key="3">
    <source>
        <dbReference type="Proteomes" id="UP000005408"/>
    </source>
</evidence>
<sequence>MASEMYRIPSVQDVEKSVLELNNQVRLQSAFLSGQIDKIDGEGQWDGEDTVLDKTQAEKILVRTSSLKAELENFKLNLEKYQEAVKRSSSSGELKAAEHDEPSEAQFRDKAEKMADSETIVTQPESSSEGVDFHLSSFNTDGGSLENENNRNGTNKS</sequence>
<feature type="compositionally biased region" description="Basic and acidic residues" evidence="1">
    <location>
        <begin position="95"/>
        <end position="116"/>
    </location>
</feature>
<feature type="compositionally biased region" description="Polar residues" evidence="1">
    <location>
        <begin position="119"/>
        <end position="129"/>
    </location>
</feature>
<reference evidence="2" key="1">
    <citation type="submission" date="2022-08" db="UniProtKB">
        <authorList>
            <consortium name="EnsemblMetazoa"/>
        </authorList>
    </citation>
    <scope>IDENTIFICATION</scope>
    <source>
        <strain evidence="2">05x7-T-G4-1.051#20</strain>
    </source>
</reference>
<feature type="compositionally biased region" description="Polar residues" evidence="1">
    <location>
        <begin position="136"/>
        <end position="157"/>
    </location>
</feature>
<evidence type="ECO:0000313" key="2">
    <source>
        <dbReference type="EnsemblMetazoa" id="G1210.1:cds"/>
    </source>
</evidence>
<proteinExistence type="predicted"/>
<dbReference type="AlphaFoldDB" id="A0A8W8I398"/>
<organism evidence="2 3">
    <name type="scientific">Magallana gigas</name>
    <name type="common">Pacific oyster</name>
    <name type="synonym">Crassostrea gigas</name>
    <dbReference type="NCBI Taxonomy" id="29159"/>
    <lineage>
        <taxon>Eukaryota</taxon>
        <taxon>Metazoa</taxon>
        <taxon>Spiralia</taxon>
        <taxon>Lophotrochozoa</taxon>
        <taxon>Mollusca</taxon>
        <taxon>Bivalvia</taxon>
        <taxon>Autobranchia</taxon>
        <taxon>Pteriomorphia</taxon>
        <taxon>Ostreida</taxon>
        <taxon>Ostreoidea</taxon>
        <taxon>Ostreidae</taxon>
        <taxon>Magallana</taxon>
    </lineage>
</organism>
<dbReference type="OrthoDB" id="10598557at2759"/>
<accession>A0A8W8I398</accession>
<protein>
    <submittedName>
        <fullName evidence="2">Uncharacterized protein</fullName>
    </submittedName>
</protein>
<keyword evidence="3" id="KW-1185">Reference proteome</keyword>
<evidence type="ECO:0000256" key="1">
    <source>
        <dbReference type="SAM" id="MobiDB-lite"/>
    </source>
</evidence>
<name>A0A8W8I398_MAGGI</name>